<sequence length="94" mass="10533">MDSDVRLLLDAKEFVETLMQVYFVVALEEKNDGPNEAEAEASADHFFLLSVFCIDLTSFDDTACVSALLSLEEPQGTKGYTRHCSHGSHLRRSY</sequence>
<gene>
    <name evidence="1" type="ORF">Bca52824_017906</name>
</gene>
<dbReference type="EMBL" id="JAAMPC010000004">
    <property type="protein sequence ID" value="KAG2314784.1"/>
    <property type="molecule type" value="Genomic_DNA"/>
</dbReference>
<keyword evidence="2" id="KW-1185">Reference proteome</keyword>
<name>A0A8X8AVV5_BRACI</name>
<dbReference type="AlphaFoldDB" id="A0A8X8AVV5"/>
<comment type="caution">
    <text evidence="1">The sequence shown here is derived from an EMBL/GenBank/DDBJ whole genome shotgun (WGS) entry which is preliminary data.</text>
</comment>
<evidence type="ECO:0000313" key="2">
    <source>
        <dbReference type="Proteomes" id="UP000886595"/>
    </source>
</evidence>
<organism evidence="1 2">
    <name type="scientific">Brassica carinata</name>
    <name type="common">Ethiopian mustard</name>
    <name type="synonym">Abyssinian cabbage</name>
    <dbReference type="NCBI Taxonomy" id="52824"/>
    <lineage>
        <taxon>Eukaryota</taxon>
        <taxon>Viridiplantae</taxon>
        <taxon>Streptophyta</taxon>
        <taxon>Embryophyta</taxon>
        <taxon>Tracheophyta</taxon>
        <taxon>Spermatophyta</taxon>
        <taxon>Magnoliopsida</taxon>
        <taxon>eudicotyledons</taxon>
        <taxon>Gunneridae</taxon>
        <taxon>Pentapetalae</taxon>
        <taxon>rosids</taxon>
        <taxon>malvids</taxon>
        <taxon>Brassicales</taxon>
        <taxon>Brassicaceae</taxon>
        <taxon>Brassiceae</taxon>
        <taxon>Brassica</taxon>
    </lineage>
</organism>
<reference evidence="1 2" key="1">
    <citation type="submission" date="2020-02" db="EMBL/GenBank/DDBJ databases">
        <authorList>
            <person name="Ma Q."/>
            <person name="Huang Y."/>
            <person name="Song X."/>
            <person name="Pei D."/>
        </authorList>
    </citation>
    <scope>NUCLEOTIDE SEQUENCE [LARGE SCALE GENOMIC DNA]</scope>
    <source>
        <strain evidence="1">Sxm20200214</strain>
        <tissue evidence="1">Leaf</tissue>
    </source>
</reference>
<dbReference type="Proteomes" id="UP000886595">
    <property type="component" value="Unassembled WGS sequence"/>
</dbReference>
<evidence type="ECO:0000313" key="1">
    <source>
        <dbReference type="EMBL" id="KAG2314784.1"/>
    </source>
</evidence>
<protein>
    <submittedName>
        <fullName evidence="1">Uncharacterized protein</fullName>
    </submittedName>
</protein>
<proteinExistence type="predicted"/>
<accession>A0A8X8AVV5</accession>